<dbReference type="CDD" id="cd00303">
    <property type="entry name" value="retropepsin_like"/>
    <property type="match status" value="1"/>
</dbReference>
<accession>A0ABY6KTS6</accession>
<dbReference type="EMBL" id="CP092871">
    <property type="protein sequence ID" value="UYV72266.1"/>
    <property type="molecule type" value="Genomic_DNA"/>
</dbReference>
<dbReference type="InterPro" id="IPR021109">
    <property type="entry name" value="Peptidase_aspartic_dom_sf"/>
</dbReference>
<keyword evidence="1" id="KW-0378">Hydrolase</keyword>
<evidence type="ECO:0000313" key="3">
    <source>
        <dbReference type="EMBL" id="UYV72266.1"/>
    </source>
</evidence>
<dbReference type="PANTHER" id="PTHR47331:SF5">
    <property type="entry name" value="RIBONUCLEASE H"/>
    <property type="match status" value="1"/>
</dbReference>
<dbReference type="PROSITE" id="PS50175">
    <property type="entry name" value="ASP_PROT_RETROV"/>
    <property type="match status" value="1"/>
</dbReference>
<dbReference type="Pfam" id="PF13650">
    <property type="entry name" value="Asp_protease_2"/>
    <property type="match status" value="1"/>
</dbReference>
<proteinExistence type="predicted"/>
<dbReference type="Gene3D" id="2.40.70.10">
    <property type="entry name" value="Acid Proteases"/>
    <property type="match status" value="1"/>
</dbReference>
<evidence type="ECO:0000313" key="4">
    <source>
        <dbReference type="Proteomes" id="UP001235939"/>
    </source>
</evidence>
<dbReference type="SUPFAM" id="SSF50630">
    <property type="entry name" value="Acid proteases"/>
    <property type="match status" value="1"/>
</dbReference>
<name>A0ABY6KTS6_9ARAC</name>
<sequence length="261" mass="29098">MSIQNRIGYVKQNQLCSNCLRGNHSVDNCKITNRCFHCNKNHHSLLNVVSSPPRQRESSSVRFAFPESLQPSDVLSTSTSCCSSEANGYIQILLSTALIHIQDVNGKDQICRALLDNGSQRSLITEKCAAKLGIPIRRKRIAVGGLGDQLVESSLGEVFIRFSSHFGHQSFETTALVLTNVILGSDIVFNLIQEGRRNGNENEPSAIHSKLGWLVYGPTSVSERQSFRNLAHFSSELESEDLIKRFWELESIPLEEIPTKE</sequence>
<evidence type="ECO:0000256" key="1">
    <source>
        <dbReference type="ARBA" id="ARBA00022801"/>
    </source>
</evidence>
<reference evidence="3 4" key="1">
    <citation type="submission" date="2022-01" db="EMBL/GenBank/DDBJ databases">
        <title>A chromosomal length assembly of Cordylochernes scorpioides.</title>
        <authorList>
            <person name="Zeh D."/>
            <person name="Zeh J."/>
        </authorList>
    </citation>
    <scope>NUCLEOTIDE SEQUENCE [LARGE SCALE GENOMIC DNA]</scope>
    <source>
        <strain evidence="3">IN4F17</strain>
        <tissue evidence="3">Whole Body</tissue>
    </source>
</reference>
<dbReference type="Proteomes" id="UP001235939">
    <property type="component" value="Chromosome 09"/>
</dbReference>
<dbReference type="InterPro" id="IPR001995">
    <property type="entry name" value="Peptidase_A2_cat"/>
</dbReference>
<feature type="domain" description="Peptidase A2" evidence="2">
    <location>
        <begin position="111"/>
        <end position="187"/>
    </location>
</feature>
<organism evidence="3 4">
    <name type="scientific">Cordylochernes scorpioides</name>
    <dbReference type="NCBI Taxonomy" id="51811"/>
    <lineage>
        <taxon>Eukaryota</taxon>
        <taxon>Metazoa</taxon>
        <taxon>Ecdysozoa</taxon>
        <taxon>Arthropoda</taxon>
        <taxon>Chelicerata</taxon>
        <taxon>Arachnida</taxon>
        <taxon>Pseudoscorpiones</taxon>
        <taxon>Cheliferoidea</taxon>
        <taxon>Chernetidae</taxon>
        <taxon>Cordylochernes</taxon>
    </lineage>
</organism>
<gene>
    <name evidence="3" type="ORF">LAZ67_9002398</name>
</gene>
<keyword evidence="4" id="KW-1185">Reference proteome</keyword>
<evidence type="ECO:0000259" key="2">
    <source>
        <dbReference type="PROSITE" id="PS50175"/>
    </source>
</evidence>
<dbReference type="PANTHER" id="PTHR47331">
    <property type="entry name" value="PHD-TYPE DOMAIN-CONTAINING PROTEIN"/>
    <property type="match status" value="1"/>
</dbReference>
<protein>
    <recommendedName>
        <fullName evidence="2">Peptidase A2 domain-containing protein</fullName>
    </recommendedName>
</protein>